<keyword evidence="6" id="KW-1185">Reference proteome</keyword>
<dbReference type="RefSeq" id="WP_163736415.1">
    <property type="nucleotide sequence ID" value="NZ_AP022610.1"/>
</dbReference>
<dbReference type="InterPro" id="IPR038109">
    <property type="entry name" value="DNA_bind_recomb_sf"/>
</dbReference>
<accession>A0A7I7XFC0</accession>
<evidence type="ECO:0000313" key="5">
    <source>
        <dbReference type="EMBL" id="BBZ27881.1"/>
    </source>
</evidence>
<dbReference type="Proteomes" id="UP000466517">
    <property type="component" value="Chromosome"/>
</dbReference>
<dbReference type="InterPro" id="IPR006119">
    <property type="entry name" value="Resolv_N"/>
</dbReference>
<keyword evidence="2" id="KW-0233">DNA recombination</keyword>
<protein>
    <submittedName>
        <fullName evidence="5">Integrase</fullName>
    </submittedName>
</protein>
<dbReference type="GO" id="GO:0003677">
    <property type="term" value="F:DNA binding"/>
    <property type="evidence" value="ECO:0007669"/>
    <property type="project" value="UniProtKB-KW"/>
</dbReference>
<evidence type="ECO:0000256" key="1">
    <source>
        <dbReference type="ARBA" id="ARBA00023125"/>
    </source>
</evidence>
<evidence type="ECO:0000259" key="3">
    <source>
        <dbReference type="PROSITE" id="PS51736"/>
    </source>
</evidence>
<organism evidence="5 6">
    <name type="scientific">Mycolicibacterium madagascariense</name>
    <dbReference type="NCBI Taxonomy" id="212765"/>
    <lineage>
        <taxon>Bacteria</taxon>
        <taxon>Bacillati</taxon>
        <taxon>Actinomycetota</taxon>
        <taxon>Actinomycetes</taxon>
        <taxon>Mycobacteriales</taxon>
        <taxon>Mycobacteriaceae</taxon>
        <taxon>Mycolicibacterium</taxon>
    </lineage>
</organism>
<evidence type="ECO:0000313" key="6">
    <source>
        <dbReference type="Proteomes" id="UP000466517"/>
    </source>
</evidence>
<dbReference type="InterPro" id="IPR011109">
    <property type="entry name" value="DNA_bind_recombinase_dom"/>
</dbReference>
<dbReference type="Gene3D" id="3.40.50.1390">
    <property type="entry name" value="Resolvase, N-terminal catalytic domain"/>
    <property type="match status" value="1"/>
</dbReference>
<dbReference type="Pfam" id="PF07508">
    <property type="entry name" value="Recombinase"/>
    <property type="match status" value="1"/>
</dbReference>
<dbReference type="PANTHER" id="PTHR30461:SF2">
    <property type="entry name" value="SERINE RECOMBINASE PINE-RELATED"/>
    <property type="match status" value="1"/>
</dbReference>
<dbReference type="PANTHER" id="PTHR30461">
    <property type="entry name" value="DNA-INVERTASE FROM LAMBDOID PROPHAGE"/>
    <property type="match status" value="1"/>
</dbReference>
<dbReference type="EMBL" id="AP022610">
    <property type="protein sequence ID" value="BBZ27881.1"/>
    <property type="molecule type" value="Genomic_DNA"/>
</dbReference>
<feature type="domain" description="Recombinase" evidence="4">
    <location>
        <begin position="169"/>
        <end position="299"/>
    </location>
</feature>
<dbReference type="AlphaFoldDB" id="A0A7I7XFC0"/>
<name>A0A7I7XFC0_9MYCO</name>
<dbReference type="Pfam" id="PF00239">
    <property type="entry name" value="Resolvase"/>
    <property type="match status" value="1"/>
</dbReference>
<dbReference type="InterPro" id="IPR036162">
    <property type="entry name" value="Resolvase-like_N_sf"/>
</dbReference>
<keyword evidence="1" id="KW-0238">DNA-binding</keyword>
<dbReference type="Gene3D" id="3.90.1750.20">
    <property type="entry name" value="Putative Large Serine Recombinase, Chain B, Domain 2"/>
    <property type="match status" value="1"/>
</dbReference>
<reference evidence="5 6" key="1">
    <citation type="journal article" date="2019" name="Emerg. Microbes Infect.">
        <title>Comprehensive subspecies identification of 175 nontuberculous mycobacteria species based on 7547 genomic profiles.</title>
        <authorList>
            <person name="Matsumoto Y."/>
            <person name="Kinjo T."/>
            <person name="Motooka D."/>
            <person name="Nabeya D."/>
            <person name="Jung N."/>
            <person name="Uechi K."/>
            <person name="Horii T."/>
            <person name="Iida T."/>
            <person name="Fujita J."/>
            <person name="Nakamura S."/>
        </authorList>
    </citation>
    <scope>NUCLEOTIDE SEQUENCE [LARGE SCALE GENOMIC DNA]</scope>
    <source>
        <strain evidence="5 6">JCM 13574</strain>
    </source>
</reference>
<proteinExistence type="predicted"/>
<dbReference type="InterPro" id="IPR050639">
    <property type="entry name" value="SSR_resolvase"/>
</dbReference>
<sequence length="498" mass="55055">MAAMVKRGSEAKSLRVLGRLRLSIASDESTSIERQREVITSWAESNGHNVIGWAEDVDVSGSIDPFDTPHLGDWLNNRADQFDVVACWKLDRLSRNSIRLNALFGWCLDHDKTVYSTSEAIDLGTGVGRLIAYVIGFLAEGELDAMRERQLSSRRKLREAARWPGGKPPYGYRTVDNPDGYGKVLAIDPTAAKVVRRIVDAVLDGVPLGRIAEELNREGVVSPADHYRICNGGEDTGSPWRTWPMRHLLLSPTLVGHAHLGGVTVRDDQGNPVLMAKHPLVTADERELIASALHRAEGAPRERRAPALLGEIARCWYCESPLTTNRQTKTLAGGKTREYGYYRCPQDCGAMVPIATADESFERALLDSLGDEDVTERVWVPGDDHQAALREAVAALEELSDSAGRMTSRTAKDLLQRQLSALDARIAELELLPSREGGYENRSTGETYRQAWERTATSPEARRDMLKRIGVDFRLGIHDGQLLADVVTLGDQLTVQET</sequence>
<dbReference type="SMART" id="SM00857">
    <property type="entry name" value="Resolvase"/>
    <property type="match status" value="1"/>
</dbReference>
<evidence type="ECO:0000259" key="4">
    <source>
        <dbReference type="PROSITE" id="PS51737"/>
    </source>
</evidence>
<feature type="domain" description="Resolvase/invertase-type recombinase catalytic" evidence="3">
    <location>
        <begin position="15"/>
        <end position="161"/>
    </location>
</feature>
<evidence type="ECO:0000256" key="2">
    <source>
        <dbReference type="ARBA" id="ARBA00023172"/>
    </source>
</evidence>
<dbReference type="PROSITE" id="PS51737">
    <property type="entry name" value="RECOMBINASE_DNA_BIND"/>
    <property type="match status" value="1"/>
</dbReference>
<dbReference type="KEGG" id="mmag:MMAD_21760"/>
<dbReference type="SUPFAM" id="SSF53041">
    <property type="entry name" value="Resolvase-like"/>
    <property type="match status" value="1"/>
</dbReference>
<dbReference type="PROSITE" id="PS51736">
    <property type="entry name" value="RECOMBINASES_3"/>
    <property type="match status" value="1"/>
</dbReference>
<gene>
    <name evidence="5" type="ORF">MMAD_21760</name>
</gene>
<dbReference type="CDD" id="cd00338">
    <property type="entry name" value="Ser_Recombinase"/>
    <property type="match status" value="1"/>
</dbReference>
<dbReference type="GO" id="GO:0000150">
    <property type="term" value="F:DNA strand exchange activity"/>
    <property type="evidence" value="ECO:0007669"/>
    <property type="project" value="InterPro"/>
</dbReference>